<dbReference type="InterPro" id="IPR001451">
    <property type="entry name" value="Hexapep"/>
</dbReference>
<dbReference type="AlphaFoldDB" id="A0A9Q3W664"/>
<dbReference type="GeneID" id="94685154"/>
<protein>
    <submittedName>
        <fullName evidence="1">Gamma carbonic anhydrase family protein</fullName>
    </submittedName>
</protein>
<dbReference type="InterPro" id="IPR050484">
    <property type="entry name" value="Transf_Hexapept/Carb_Anhydrase"/>
</dbReference>
<organism evidence="1 2">
    <name type="scientific">Alloalcanivorax xenomutans</name>
    <dbReference type="NCBI Taxonomy" id="1094342"/>
    <lineage>
        <taxon>Bacteria</taxon>
        <taxon>Pseudomonadati</taxon>
        <taxon>Pseudomonadota</taxon>
        <taxon>Gammaproteobacteria</taxon>
        <taxon>Oceanospirillales</taxon>
        <taxon>Alcanivoracaceae</taxon>
        <taxon>Alloalcanivorax</taxon>
    </lineage>
</organism>
<name>A0A9Q3W664_9GAMM</name>
<dbReference type="InterPro" id="IPR011004">
    <property type="entry name" value="Trimer_LpxA-like_sf"/>
</dbReference>
<evidence type="ECO:0000313" key="2">
    <source>
        <dbReference type="Proteomes" id="UP001107961"/>
    </source>
</evidence>
<dbReference type="PANTHER" id="PTHR13061:SF29">
    <property type="entry name" value="GAMMA CARBONIC ANHYDRASE-LIKE 1, MITOCHONDRIAL-RELATED"/>
    <property type="match status" value="1"/>
</dbReference>
<dbReference type="Gene3D" id="2.160.10.10">
    <property type="entry name" value="Hexapeptide repeat proteins"/>
    <property type="match status" value="1"/>
</dbReference>
<gene>
    <name evidence="1" type="ORF">LZG35_09035</name>
</gene>
<comment type="caution">
    <text evidence="1">The sequence shown here is derived from an EMBL/GenBank/DDBJ whole genome shotgun (WGS) entry which is preliminary data.</text>
</comment>
<dbReference type="InterPro" id="IPR047324">
    <property type="entry name" value="LbH_gamma_CA-like"/>
</dbReference>
<reference evidence="1" key="1">
    <citation type="submission" date="2022-01" db="EMBL/GenBank/DDBJ databases">
        <authorList>
            <person name="Karlyshev A.V."/>
            <person name="Jaspars M."/>
        </authorList>
    </citation>
    <scope>NUCLEOTIDE SEQUENCE</scope>
    <source>
        <strain evidence="1">AGSA3-2</strain>
    </source>
</reference>
<sequence length="187" mass="20532">MGFIDSRANIHDSAYVHESAYLYGDITIAEGASVWINAAARAEAYDIHIGRYSNIQDFVMIHIGSGCGTRVGEYCSITHHVTLHGCTIGDNCLIGINSTIMDGCVIGDNCIIAGHTFLKEGTVIPDNSIVMGSPGEVRRQRDNRIANRVNALAYHHNARAYAKGDHRAWEDMALFQRLAREVAEDAR</sequence>
<dbReference type="SUPFAM" id="SSF51161">
    <property type="entry name" value="Trimeric LpxA-like enzymes"/>
    <property type="match status" value="1"/>
</dbReference>
<dbReference type="RefSeq" id="WP_022996924.1">
    <property type="nucleotide sequence ID" value="NZ_CBDDTQ010000003.1"/>
</dbReference>
<dbReference type="CDD" id="cd04645">
    <property type="entry name" value="LbH_gamma_CA_like"/>
    <property type="match status" value="1"/>
</dbReference>
<dbReference type="Pfam" id="PF00132">
    <property type="entry name" value="Hexapep"/>
    <property type="match status" value="1"/>
</dbReference>
<evidence type="ECO:0000313" key="1">
    <source>
        <dbReference type="EMBL" id="MCE7508778.1"/>
    </source>
</evidence>
<dbReference type="EMBL" id="JAJVKT010000009">
    <property type="protein sequence ID" value="MCE7508778.1"/>
    <property type="molecule type" value="Genomic_DNA"/>
</dbReference>
<keyword evidence="2" id="KW-1185">Reference proteome</keyword>
<dbReference type="PANTHER" id="PTHR13061">
    <property type="entry name" value="DYNACTIN SUBUNIT P25"/>
    <property type="match status" value="1"/>
</dbReference>
<accession>A0A9Q3W664</accession>
<proteinExistence type="predicted"/>
<dbReference type="Proteomes" id="UP001107961">
    <property type="component" value="Unassembled WGS sequence"/>
</dbReference>